<evidence type="ECO:0008006" key="4">
    <source>
        <dbReference type="Google" id="ProtNLM"/>
    </source>
</evidence>
<keyword evidence="3" id="KW-1185">Reference proteome</keyword>
<feature type="chain" id="PRO_5018971844" description="Organic solvent tolerance-like N-terminal domain-containing protein" evidence="1">
    <location>
        <begin position="23"/>
        <end position="246"/>
    </location>
</feature>
<evidence type="ECO:0000313" key="2">
    <source>
        <dbReference type="EMBL" id="RKD13311.1"/>
    </source>
</evidence>
<sequence>MKLSVRLLSALFVLIFTLPSRSQTISDSLFVAHATNYTVNNYLNQLKSEAPIYDGQKYLPDLRLDENGHTLFLSNQYTKGSVVYDGHLFNNVDMEYDLVHDQLVLLNYDRVSGIVLKQAHVDSFYLHGHSFVHIRPADIKAKEIRPGYFELLYNGKVDLLAKRIKTISETTTQYKVKRTVEQQDFYYVHKDSSYIRIRNKKDLFSVFGDTHTSKESQQYLKSQHINFRKDKEKAMLALLKWHDSKM</sequence>
<dbReference type="EMBL" id="MBTA01000028">
    <property type="protein sequence ID" value="RKD13311.1"/>
    <property type="molecule type" value="Genomic_DNA"/>
</dbReference>
<comment type="caution">
    <text evidence="2">The sequence shown here is derived from an EMBL/GenBank/DDBJ whole genome shotgun (WGS) entry which is preliminary data.</text>
</comment>
<name>A0A419S2U3_9SPHI</name>
<organism evidence="2 3">
    <name type="scientific">Pelobium manganitolerans</name>
    <dbReference type="NCBI Taxonomy" id="1842495"/>
    <lineage>
        <taxon>Bacteria</taxon>
        <taxon>Pseudomonadati</taxon>
        <taxon>Bacteroidota</taxon>
        <taxon>Sphingobacteriia</taxon>
        <taxon>Sphingobacteriales</taxon>
        <taxon>Sphingobacteriaceae</taxon>
        <taxon>Pelobium</taxon>
    </lineage>
</organism>
<evidence type="ECO:0000313" key="3">
    <source>
        <dbReference type="Proteomes" id="UP000283433"/>
    </source>
</evidence>
<protein>
    <recommendedName>
        <fullName evidence="4">Organic solvent tolerance-like N-terminal domain-containing protein</fullName>
    </recommendedName>
</protein>
<dbReference type="Proteomes" id="UP000283433">
    <property type="component" value="Unassembled WGS sequence"/>
</dbReference>
<gene>
    <name evidence="2" type="ORF">BCY91_10920</name>
</gene>
<proteinExistence type="predicted"/>
<dbReference type="AlphaFoldDB" id="A0A419S2U3"/>
<dbReference type="RefSeq" id="WP_120182959.1">
    <property type="nucleotide sequence ID" value="NZ_MBTA01000028.1"/>
</dbReference>
<feature type="signal peptide" evidence="1">
    <location>
        <begin position="1"/>
        <end position="22"/>
    </location>
</feature>
<evidence type="ECO:0000256" key="1">
    <source>
        <dbReference type="SAM" id="SignalP"/>
    </source>
</evidence>
<keyword evidence="1" id="KW-0732">Signal</keyword>
<accession>A0A419S2U3</accession>
<reference evidence="2 3" key="1">
    <citation type="submission" date="2016-07" db="EMBL/GenBank/DDBJ databases">
        <title>Genome of Pelobium manganitolerans.</title>
        <authorList>
            <person name="Wu S."/>
            <person name="Wang G."/>
        </authorList>
    </citation>
    <scope>NUCLEOTIDE SEQUENCE [LARGE SCALE GENOMIC DNA]</scope>
    <source>
        <strain evidence="2 3">YS-25</strain>
    </source>
</reference>
<dbReference type="OrthoDB" id="655382at2"/>